<sequence length="52" mass="6325">MDSYLVSYLEKLSREAISRRTKRYLERYKKVSRKARKALSRRIRRLGTLAHN</sequence>
<evidence type="ECO:0000313" key="2">
    <source>
        <dbReference type="Proteomes" id="UP000799538"/>
    </source>
</evidence>
<organism evidence="1 2">
    <name type="scientific">Elsinoe ampelina</name>
    <dbReference type="NCBI Taxonomy" id="302913"/>
    <lineage>
        <taxon>Eukaryota</taxon>
        <taxon>Fungi</taxon>
        <taxon>Dikarya</taxon>
        <taxon>Ascomycota</taxon>
        <taxon>Pezizomycotina</taxon>
        <taxon>Dothideomycetes</taxon>
        <taxon>Dothideomycetidae</taxon>
        <taxon>Myriangiales</taxon>
        <taxon>Elsinoaceae</taxon>
        <taxon>Elsinoe</taxon>
    </lineage>
</organism>
<keyword evidence="2" id="KW-1185">Reference proteome</keyword>
<dbReference type="EMBL" id="ML992549">
    <property type="protein sequence ID" value="KAF2218390.1"/>
    <property type="molecule type" value="Genomic_DNA"/>
</dbReference>
<proteinExistence type="predicted"/>
<gene>
    <name evidence="1" type="ORF">BDZ85DRAFT_270471</name>
</gene>
<dbReference type="Proteomes" id="UP000799538">
    <property type="component" value="Unassembled WGS sequence"/>
</dbReference>
<name>A0A6A6FYY0_9PEZI</name>
<dbReference type="AlphaFoldDB" id="A0A6A6FYY0"/>
<evidence type="ECO:0000313" key="1">
    <source>
        <dbReference type="EMBL" id="KAF2218390.1"/>
    </source>
</evidence>
<accession>A0A6A6FYY0</accession>
<reference evidence="2" key="1">
    <citation type="journal article" date="2020" name="Stud. Mycol.">
        <title>101 Dothideomycetes genomes: A test case for predicting lifestyles and emergence of pathogens.</title>
        <authorList>
            <person name="Haridas S."/>
            <person name="Albert R."/>
            <person name="Binder M."/>
            <person name="Bloem J."/>
            <person name="LaButti K."/>
            <person name="Salamov A."/>
            <person name="Andreopoulos B."/>
            <person name="Baker S."/>
            <person name="Barry K."/>
            <person name="Bills G."/>
            <person name="Bluhm B."/>
            <person name="Cannon C."/>
            <person name="Castanera R."/>
            <person name="Culley D."/>
            <person name="Daum C."/>
            <person name="Ezra D."/>
            <person name="Gonzalez J."/>
            <person name="Henrissat B."/>
            <person name="Kuo A."/>
            <person name="Liang C."/>
            <person name="Lipzen A."/>
            <person name="Lutzoni F."/>
            <person name="Magnuson J."/>
            <person name="Mondo S."/>
            <person name="Nolan M."/>
            <person name="Ohm R."/>
            <person name="Pangilinan J."/>
            <person name="Park H.-J."/>
            <person name="Ramirez L."/>
            <person name="Alfaro M."/>
            <person name="Sun H."/>
            <person name="Tritt A."/>
            <person name="Yoshinaga Y."/>
            <person name="Zwiers L.-H."/>
            <person name="Turgeon B."/>
            <person name="Goodwin S."/>
            <person name="Spatafora J."/>
            <person name="Crous P."/>
            <person name="Grigoriev I."/>
        </authorList>
    </citation>
    <scope>NUCLEOTIDE SEQUENCE [LARGE SCALE GENOMIC DNA]</scope>
    <source>
        <strain evidence="2">CECT 20119</strain>
    </source>
</reference>
<protein>
    <submittedName>
        <fullName evidence="1">Uncharacterized protein</fullName>
    </submittedName>
</protein>